<gene>
    <name evidence="4" type="ORF">GCM10010862_15430</name>
</gene>
<dbReference type="EMBL" id="BSNS01000007">
    <property type="protein sequence ID" value="GLQ54284.1"/>
    <property type="molecule type" value="Genomic_DNA"/>
</dbReference>
<keyword evidence="2 4" id="KW-0418">Kinase</keyword>
<evidence type="ECO:0000313" key="4">
    <source>
        <dbReference type="EMBL" id="GLQ54284.1"/>
    </source>
</evidence>
<dbReference type="GO" id="GO:0016301">
    <property type="term" value="F:kinase activity"/>
    <property type="evidence" value="ECO:0007669"/>
    <property type="project" value="UniProtKB-KW"/>
</dbReference>
<proteinExistence type="predicted"/>
<evidence type="ECO:0000256" key="1">
    <source>
        <dbReference type="ARBA" id="ARBA00022679"/>
    </source>
</evidence>
<dbReference type="PANTHER" id="PTHR10584">
    <property type="entry name" value="SUGAR KINASE"/>
    <property type="match status" value="1"/>
</dbReference>
<evidence type="ECO:0000313" key="5">
    <source>
        <dbReference type="Proteomes" id="UP001156691"/>
    </source>
</evidence>
<keyword evidence="1" id="KW-0808">Transferase</keyword>
<organism evidence="4 5">
    <name type="scientific">Devosia nitrariae</name>
    <dbReference type="NCBI Taxonomy" id="2071872"/>
    <lineage>
        <taxon>Bacteria</taxon>
        <taxon>Pseudomonadati</taxon>
        <taxon>Pseudomonadota</taxon>
        <taxon>Alphaproteobacteria</taxon>
        <taxon>Hyphomicrobiales</taxon>
        <taxon>Devosiaceae</taxon>
        <taxon>Devosia</taxon>
    </lineage>
</organism>
<dbReference type="PANTHER" id="PTHR10584:SF167">
    <property type="entry name" value="PFKB DOMAIN PROTEIN"/>
    <property type="match status" value="1"/>
</dbReference>
<dbReference type="PROSITE" id="PS00584">
    <property type="entry name" value="PFKB_KINASES_2"/>
    <property type="match status" value="1"/>
</dbReference>
<evidence type="ECO:0000259" key="3">
    <source>
        <dbReference type="Pfam" id="PF00294"/>
    </source>
</evidence>
<comment type="caution">
    <text evidence="4">The sequence shown here is derived from an EMBL/GenBank/DDBJ whole genome shotgun (WGS) entry which is preliminary data.</text>
</comment>
<sequence length="296" mass="30172">MKGSRRIVVVGDVMTDVIVSPEGPMVKGSDRRAQIRQRPGGSGANQAVWLGVLGARVTFAARVGEADKARWEAYFRGRGVEPSLTADPALPSGVLVTILDPDGERSFLTDRGANLNLSSADLPDSLLVDTAILVVSGYSFFAPGPRTAVMDLMARAKARGIGIAVDPASAGFLAEVGSESFLSWTSGASLLFANREEAALLTDAADIGEQIALLGAHFETAIVKCGAHGAALGGAGGVRLEMAAPRVVAVDSTGAGDAFAAGFLKTLCEGGDEKRALASAIAAGARAVQAVGGQPN</sequence>
<dbReference type="InterPro" id="IPR002173">
    <property type="entry name" value="Carboh/pur_kinase_PfkB_CS"/>
</dbReference>
<reference evidence="5" key="1">
    <citation type="journal article" date="2019" name="Int. J. Syst. Evol. Microbiol.">
        <title>The Global Catalogue of Microorganisms (GCM) 10K type strain sequencing project: providing services to taxonomists for standard genome sequencing and annotation.</title>
        <authorList>
            <consortium name="The Broad Institute Genomics Platform"/>
            <consortium name="The Broad Institute Genome Sequencing Center for Infectious Disease"/>
            <person name="Wu L."/>
            <person name="Ma J."/>
        </authorList>
    </citation>
    <scope>NUCLEOTIDE SEQUENCE [LARGE SCALE GENOMIC DNA]</scope>
    <source>
        <strain evidence="5">NBRC 112416</strain>
    </source>
</reference>
<dbReference type="InterPro" id="IPR011611">
    <property type="entry name" value="PfkB_dom"/>
</dbReference>
<dbReference type="Proteomes" id="UP001156691">
    <property type="component" value="Unassembled WGS sequence"/>
</dbReference>
<dbReference type="RefSeq" id="WP_284339718.1">
    <property type="nucleotide sequence ID" value="NZ_BSNS01000007.1"/>
</dbReference>
<dbReference type="Pfam" id="PF00294">
    <property type="entry name" value="PfkB"/>
    <property type="match status" value="1"/>
</dbReference>
<name>A0ABQ5W389_9HYPH</name>
<dbReference type="Gene3D" id="3.40.1190.20">
    <property type="match status" value="1"/>
</dbReference>
<keyword evidence="5" id="KW-1185">Reference proteome</keyword>
<accession>A0ABQ5W389</accession>
<protein>
    <submittedName>
        <fullName evidence="4">Sugar kinase</fullName>
    </submittedName>
</protein>
<dbReference type="SUPFAM" id="SSF53613">
    <property type="entry name" value="Ribokinase-like"/>
    <property type="match status" value="1"/>
</dbReference>
<dbReference type="InterPro" id="IPR029056">
    <property type="entry name" value="Ribokinase-like"/>
</dbReference>
<feature type="domain" description="Carbohydrate kinase PfkB" evidence="3">
    <location>
        <begin position="5"/>
        <end position="294"/>
    </location>
</feature>
<dbReference type="PROSITE" id="PS00583">
    <property type="entry name" value="PFKB_KINASES_1"/>
    <property type="match status" value="1"/>
</dbReference>
<evidence type="ECO:0000256" key="2">
    <source>
        <dbReference type="ARBA" id="ARBA00022777"/>
    </source>
</evidence>